<accession>A0A2A6FNY0</accession>
<gene>
    <name evidence="2" type="ORF">B5766_11735</name>
</gene>
<dbReference type="InterPro" id="IPR025246">
    <property type="entry name" value="IS30-like_HTH"/>
</dbReference>
<protein>
    <recommendedName>
        <fullName evidence="1">Transposase IS30-like HTH domain-containing protein</fullName>
    </recommendedName>
</protein>
<dbReference type="AlphaFoldDB" id="A0A2A6FNY0"/>
<organism evidence="2 3">
    <name type="scientific">Candidatus Lumbricidiphila eiseniae</name>
    <dbReference type="NCBI Taxonomy" id="1969409"/>
    <lineage>
        <taxon>Bacteria</taxon>
        <taxon>Bacillati</taxon>
        <taxon>Actinomycetota</taxon>
        <taxon>Actinomycetes</taxon>
        <taxon>Micrococcales</taxon>
        <taxon>Microbacteriaceae</taxon>
        <taxon>Candidatus Lumbricidiphila</taxon>
    </lineage>
</organism>
<comment type="caution">
    <text evidence="2">The sequence shown here is derived from an EMBL/GenBank/DDBJ whole genome shotgun (WGS) entry which is preliminary data.</text>
</comment>
<dbReference type="Proteomes" id="UP000219994">
    <property type="component" value="Unassembled WGS sequence"/>
</dbReference>
<sequence length="72" mass="8262">MEKGVDAGWSVGQIAAHVGRSASTVSREIHRNKWVLLNQNELDWFCSVLEARMERDEWEVFTRDARVCAQDA</sequence>
<proteinExistence type="predicted"/>
<evidence type="ECO:0000313" key="2">
    <source>
        <dbReference type="EMBL" id="PDQ34311.1"/>
    </source>
</evidence>
<feature type="domain" description="Transposase IS30-like HTH" evidence="1">
    <location>
        <begin position="2"/>
        <end position="32"/>
    </location>
</feature>
<evidence type="ECO:0000313" key="3">
    <source>
        <dbReference type="Proteomes" id="UP000219994"/>
    </source>
</evidence>
<reference evidence="3" key="1">
    <citation type="submission" date="2017-03" db="EMBL/GenBank/DDBJ databases">
        <authorList>
            <person name="Lund M.B."/>
        </authorList>
    </citation>
    <scope>NUCLEOTIDE SEQUENCE [LARGE SCALE GENOMIC DNA]</scope>
</reference>
<dbReference type="Pfam" id="PF13936">
    <property type="entry name" value="HTH_38"/>
    <property type="match status" value="1"/>
</dbReference>
<name>A0A2A6FNY0_9MICO</name>
<evidence type="ECO:0000259" key="1">
    <source>
        <dbReference type="Pfam" id="PF13936"/>
    </source>
</evidence>
<dbReference type="EMBL" id="NAEP01000056">
    <property type="protein sequence ID" value="PDQ34311.1"/>
    <property type="molecule type" value="Genomic_DNA"/>
</dbReference>